<evidence type="ECO:0000256" key="4">
    <source>
        <dbReference type="ARBA" id="ARBA00022723"/>
    </source>
</evidence>
<comment type="caution">
    <text evidence="10">The sequence shown here is derived from an EMBL/GenBank/DDBJ whole genome shotgun (WGS) entry which is preliminary data.</text>
</comment>
<comment type="subunit">
    <text evidence="7">Contains catalytic and regulatory chains.</text>
</comment>
<dbReference type="EMBL" id="LFWU01000164">
    <property type="protein sequence ID" value="KON29238.1"/>
    <property type="molecule type" value="Genomic_DNA"/>
</dbReference>
<dbReference type="PANTHER" id="PTHR35805:SF1">
    <property type="entry name" value="ASPARTATE CARBAMOYLTRANSFERASE REGULATORY CHAIN"/>
    <property type="match status" value="1"/>
</dbReference>
<dbReference type="Gene3D" id="2.30.30.20">
    <property type="entry name" value="Aspartate carbamoyltransferase regulatory subunit, C-terminal domain"/>
    <property type="match status" value="1"/>
</dbReference>
<dbReference type="HAMAP" id="MF_00002">
    <property type="entry name" value="Asp_carb_tr_reg"/>
    <property type="match status" value="1"/>
</dbReference>
<dbReference type="Gene3D" id="3.30.70.140">
    <property type="entry name" value="Aspartate carbamoyltransferase regulatory subunit, N-terminal domain"/>
    <property type="match status" value="1"/>
</dbReference>
<dbReference type="PATRIC" id="fig|1685124.3.peg.1273"/>
<dbReference type="GO" id="GO:0016740">
    <property type="term" value="F:transferase activity"/>
    <property type="evidence" value="ECO:0007669"/>
    <property type="project" value="UniProtKB-KW"/>
</dbReference>
<gene>
    <name evidence="7" type="primary">pyrI</name>
    <name evidence="10" type="ORF">AC477_06165</name>
</gene>
<dbReference type="SUPFAM" id="SSF54893">
    <property type="entry name" value="Aspartate carbamoyltransferase, Regulatory-chain, N-terminal domain"/>
    <property type="match status" value="1"/>
</dbReference>
<feature type="binding site" evidence="7">
    <location>
        <position position="141"/>
    </location>
    <ligand>
        <name>Zn(2+)</name>
        <dbReference type="ChEBI" id="CHEBI:29105"/>
    </ligand>
</feature>
<evidence type="ECO:0000259" key="9">
    <source>
        <dbReference type="Pfam" id="PF02748"/>
    </source>
</evidence>
<dbReference type="Pfam" id="PF01948">
    <property type="entry name" value="PyrI"/>
    <property type="match status" value="1"/>
</dbReference>
<feature type="binding site" evidence="7">
    <location>
        <position position="138"/>
    </location>
    <ligand>
        <name>Zn(2+)</name>
        <dbReference type="ChEBI" id="CHEBI:29105"/>
    </ligand>
</feature>
<protein>
    <recommendedName>
        <fullName evidence="3 7">Aspartate carbamoyltransferase regulatory chain</fullName>
    </recommendedName>
</protein>
<evidence type="ECO:0000256" key="2">
    <source>
        <dbReference type="ARBA" id="ARBA00010498"/>
    </source>
</evidence>
<evidence type="ECO:0000256" key="3">
    <source>
        <dbReference type="ARBA" id="ARBA00021764"/>
    </source>
</evidence>
<comment type="similarity">
    <text evidence="2 7">Belongs to the PyrI family.</text>
</comment>
<dbReference type="InterPro" id="IPR036792">
    <property type="entry name" value="Asp_carbatrfase_reg_C_sf"/>
</dbReference>
<dbReference type="GO" id="GO:0046872">
    <property type="term" value="F:metal ion binding"/>
    <property type="evidence" value="ECO:0007669"/>
    <property type="project" value="UniProtKB-KW"/>
</dbReference>
<accession>A0A0M0BKZ2</accession>
<reference evidence="10 11" key="1">
    <citation type="submission" date="2015-06" db="EMBL/GenBank/DDBJ databases">
        <title>New insights into the roles of widespread benthic archaea in carbon and nitrogen cycling.</title>
        <authorList>
            <person name="Lazar C.S."/>
            <person name="Baker B.J."/>
            <person name="Seitz K.W."/>
            <person name="Hyde A.S."/>
            <person name="Dick G.J."/>
            <person name="Hinrichs K.-U."/>
            <person name="Teske A.P."/>
        </authorList>
    </citation>
    <scope>NUCLEOTIDE SEQUENCE [LARGE SCALE GENOMIC DNA]</scope>
    <source>
        <strain evidence="10">SG8-32-1</strain>
    </source>
</reference>
<feature type="binding site" evidence="7">
    <location>
        <position position="109"/>
    </location>
    <ligand>
        <name>Zn(2+)</name>
        <dbReference type="ChEBI" id="CHEBI:29105"/>
    </ligand>
</feature>
<keyword evidence="6 7" id="KW-0665">Pyrimidine biosynthesis</keyword>
<comment type="cofactor">
    <cofactor evidence="7">
        <name>Zn(2+)</name>
        <dbReference type="ChEBI" id="CHEBI:29105"/>
    </cofactor>
    <text evidence="7">Binds 1 zinc ion per subunit.</text>
</comment>
<dbReference type="AlphaFoldDB" id="A0A0M0BKZ2"/>
<dbReference type="Proteomes" id="UP000037237">
    <property type="component" value="Unassembled WGS sequence"/>
</dbReference>
<keyword evidence="4 7" id="KW-0479">Metal-binding</keyword>
<keyword evidence="5 7" id="KW-0862">Zinc</keyword>
<organism evidence="10 11">
    <name type="scientific">miscellaneous Crenarchaeota group-1 archaeon SG8-32-1</name>
    <dbReference type="NCBI Taxonomy" id="1685124"/>
    <lineage>
        <taxon>Archaea</taxon>
        <taxon>Candidatus Bathyarchaeota</taxon>
        <taxon>MCG-1</taxon>
    </lineage>
</organism>
<dbReference type="GO" id="GO:0006207">
    <property type="term" value="P:'de novo' pyrimidine nucleobase biosynthetic process"/>
    <property type="evidence" value="ECO:0007669"/>
    <property type="project" value="InterPro"/>
</dbReference>
<evidence type="ECO:0000313" key="10">
    <source>
        <dbReference type="EMBL" id="KON29238.1"/>
    </source>
</evidence>
<dbReference type="Pfam" id="PF02748">
    <property type="entry name" value="PyrI_C"/>
    <property type="match status" value="1"/>
</dbReference>
<feature type="domain" description="Aspartate carbamoyltransferase regulatory subunit N-terminal" evidence="8">
    <location>
        <begin position="6"/>
        <end position="97"/>
    </location>
</feature>
<evidence type="ECO:0000256" key="6">
    <source>
        <dbReference type="ARBA" id="ARBA00022975"/>
    </source>
</evidence>
<dbReference type="NCBIfam" id="TIGR00240">
    <property type="entry name" value="ATCase_reg"/>
    <property type="match status" value="1"/>
</dbReference>
<dbReference type="InterPro" id="IPR002801">
    <property type="entry name" value="Asp_carbamoylTrfase_reg"/>
</dbReference>
<dbReference type="GO" id="GO:0006221">
    <property type="term" value="P:pyrimidine nucleotide biosynthetic process"/>
    <property type="evidence" value="ECO:0007669"/>
    <property type="project" value="UniProtKB-UniRule"/>
</dbReference>
<feature type="domain" description="Aspartate carbamoyltransferase regulatory subunit C-terminal" evidence="9">
    <location>
        <begin position="103"/>
        <end position="150"/>
    </location>
</feature>
<comment type="function">
    <text evidence="1 7">Involved in allosteric regulation of aspartate carbamoyltransferase.</text>
</comment>
<keyword evidence="10" id="KW-0808">Transferase</keyword>
<evidence type="ECO:0000256" key="7">
    <source>
        <dbReference type="HAMAP-Rule" id="MF_00002"/>
    </source>
</evidence>
<dbReference type="InterPro" id="IPR036793">
    <property type="entry name" value="Asp_carbatrfase_reg_N_sf"/>
</dbReference>
<dbReference type="SUPFAM" id="SSF57825">
    <property type="entry name" value="Aspartate carbamoyltransferase, Regulatory-chain, C-terminal domain"/>
    <property type="match status" value="1"/>
</dbReference>
<dbReference type="PANTHER" id="PTHR35805">
    <property type="entry name" value="ASPARTATE CARBAMOYLTRANSFERASE REGULATORY CHAIN"/>
    <property type="match status" value="1"/>
</dbReference>
<name>A0A0M0BKZ2_9ARCH</name>
<proteinExistence type="inferred from homology"/>
<evidence type="ECO:0000313" key="11">
    <source>
        <dbReference type="Proteomes" id="UP000037237"/>
    </source>
</evidence>
<evidence type="ECO:0000256" key="5">
    <source>
        <dbReference type="ARBA" id="ARBA00022833"/>
    </source>
</evidence>
<sequence>MSETTLRVSKIKDGTVIDHITAGHALDVLKILGITGHVNGVVTVGINVPSKTLGFKDMVKIEGRELKSEEVDKIALLAPHASINIIRNYKVVEKQLVKLPNVIRETVRCANPSCVSNSKEPVKSKFYVDVDEPLRLRCHYCGHVLEKQDIPKQFRSS</sequence>
<dbReference type="InterPro" id="IPR020542">
    <property type="entry name" value="Asp_carbamoyltrfase_reg_C"/>
</dbReference>
<dbReference type="InterPro" id="IPR020545">
    <property type="entry name" value="Asp_carbamoyltransf_reg_N"/>
</dbReference>
<dbReference type="GO" id="GO:0009347">
    <property type="term" value="C:aspartate carbamoyltransferase complex"/>
    <property type="evidence" value="ECO:0007669"/>
    <property type="project" value="InterPro"/>
</dbReference>
<evidence type="ECO:0000256" key="1">
    <source>
        <dbReference type="ARBA" id="ARBA00002565"/>
    </source>
</evidence>
<feature type="binding site" evidence="7">
    <location>
        <position position="114"/>
    </location>
    <ligand>
        <name>Zn(2+)</name>
        <dbReference type="ChEBI" id="CHEBI:29105"/>
    </ligand>
</feature>
<evidence type="ECO:0000259" key="8">
    <source>
        <dbReference type="Pfam" id="PF01948"/>
    </source>
</evidence>